<proteinExistence type="predicted"/>
<keyword evidence="3" id="KW-1185">Reference proteome</keyword>
<name>A0ABY7LQD1_9BACT</name>
<dbReference type="EMBL" id="CP114767">
    <property type="protein sequence ID" value="WBA42117.1"/>
    <property type="molecule type" value="Genomic_DNA"/>
</dbReference>
<feature type="chain" id="PRO_5046722717" description="Outer membrane protein beta-barrel domain-containing protein" evidence="1">
    <location>
        <begin position="22"/>
        <end position="197"/>
    </location>
</feature>
<accession>A0ABY7LQD1</accession>
<evidence type="ECO:0000313" key="2">
    <source>
        <dbReference type="EMBL" id="WBA42117.1"/>
    </source>
</evidence>
<organism evidence="2 3">
    <name type="scientific">Hymenobacter canadensis</name>
    <dbReference type="NCBI Taxonomy" id="2999067"/>
    <lineage>
        <taxon>Bacteria</taxon>
        <taxon>Pseudomonadati</taxon>
        <taxon>Bacteroidota</taxon>
        <taxon>Cytophagia</taxon>
        <taxon>Cytophagales</taxon>
        <taxon>Hymenobacteraceae</taxon>
        <taxon>Hymenobacter</taxon>
    </lineage>
</organism>
<feature type="signal peptide" evidence="1">
    <location>
        <begin position="1"/>
        <end position="21"/>
    </location>
</feature>
<dbReference type="Proteomes" id="UP001211005">
    <property type="component" value="Chromosome"/>
</dbReference>
<reference evidence="2 3" key="1">
    <citation type="submission" date="2022-12" db="EMBL/GenBank/DDBJ databases">
        <title>Hymenobacter canadensis sp. nov. isolated from lake water of the Cambridge Bay, Canada.</title>
        <authorList>
            <person name="Kim W.H."/>
            <person name="Lee Y.M."/>
        </authorList>
    </citation>
    <scope>NUCLEOTIDE SEQUENCE [LARGE SCALE GENOMIC DNA]</scope>
    <source>
        <strain evidence="2 3">PAMC 29467</strain>
    </source>
</reference>
<dbReference type="RefSeq" id="WP_269560176.1">
    <property type="nucleotide sequence ID" value="NZ_CP114767.1"/>
</dbReference>
<sequence>MLVLRLSTFATGLLLAGGAFAQSPLPGATLGVGTPLLTGLRGPRQNVQLSAGMMTAGRLGTAAWVSPIASYRLTPRLSVFGGLTYLRLTPGAAYYPSAAADNQLRPWTGYNQFLMQGGAQYLVSPRLALTGTAWKEIPGTQPRINPYAGFGSMGSGMSLRADYLITENLSISGGLRMSNGQGTNFPGYAPGLSGGFW</sequence>
<evidence type="ECO:0000313" key="3">
    <source>
        <dbReference type="Proteomes" id="UP001211005"/>
    </source>
</evidence>
<evidence type="ECO:0008006" key="4">
    <source>
        <dbReference type="Google" id="ProtNLM"/>
    </source>
</evidence>
<gene>
    <name evidence="2" type="ORF">O3303_00835</name>
</gene>
<keyword evidence="1" id="KW-0732">Signal</keyword>
<protein>
    <recommendedName>
        <fullName evidence="4">Outer membrane protein beta-barrel domain-containing protein</fullName>
    </recommendedName>
</protein>
<evidence type="ECO:0000256" key="1">
    <source>
        <dbReference type="SAM" id="SignalP"/>
    </source>
</evidence>